<evidence type="ECO:0000313" key="2">
    <source>
        <dbReference type="EMBL" id="CAS01204.1"/>
    </source>
</evidence>
<gene>
    <name evidence="2 4" type="ORF">CBG26771</name>
    <name evidence="2" type="ORF">CBG_26771</name>
</gene>
<dbReference type="WormBase" id="CBG26771">
    <property type="protein sequence ID" value="CBP48635"/>
    <property type="gene ID" value="WBGene00088185"/>
</dbReference>
<sequence length="68" mass="7336">MCGGPLCEDIYFLFYVAAPRTRAPPPPPAPEAPDADVPEEQAPEAPEVPENQNPAEDVVELPPLIIED</sequence>
<name>B6IEE0_CAEBR</name>
<dbReference type="AlphaFoldDB" id="B6IEE0"/>
<dbReference type="GeneID" id="68918236"/>
<dbReference type="KEGG" id="cbr:CBG_26771"/>
<reference evidence="2 3" key="1">
    <citation type="journal article" date="2003" name="PLoS Biol.">
        <title>The genome sequence of Caenorhabditis briggsae: a platform for comparative genomics.</title>
        <authorList>
            <person name="Stein L.D."/>
            <person name="Bao Z."/>
            <person name="Blasiar D."/>
            <person name="Blumenthal T."/>
            <person name="Brent M.R."/>
            <person name="Chen N."/>
            <person name="Chinwalla A."/>
            <person name="Clarke L."/>
            <person name="Clee C."/>
            <person name="Coghlan A."/>
            <person name="Coulson A."/>
            <person name="D'Eustachio P."/>
            <person name="Fitch D.H."/>
            <person name="Fulton L.A."/>
            <person name="Fulton R.E."/>
            <person name="Griffiths-Jones S."/>
            <person name="Harris T.W."/>
            <person name="Hillier L.W."/>
            <person name="Kamath R."/>
            <person name="Kuwabara P.E."/>
            <person name="Mardis E.R."/>
            <person name="Marra M.A."/>
            <person name="Miner T.L."/>
            <person name="Minx P."/>
            <person name="Mullikin J.C."/>
            <person name="Plumb R.W."/>
            <person name="Rogers J."/>
            <person name="Schein J.E."/>
            <person name="Sohrmann M."/>
            <person name="Spieth J."/>
            <person name="Stajich J.E."/>
            <person name="Wei C."/>
            <person name="Willey D."/>
            <person name="Wilson R.K."/>
            <person name="Durbin R."/>
            <person name="Waterston R.H."/>
        </authorList>
    </citation>
    <scope>NUCLEOTIDE SEQUENCE [LARGE SCALE GENOMIC DNA]</scope>
    <source>
        <strain evidence="2 3">AF16</strain>
    </source>
</reference>
<keyword evidence="3" id="KW-1185">Reference proteome</keyword>
<dbReference type="Proteomes" id="UP000008549">
    <property type="component" value="Unassembled WGS sequence"/>
</dbReference>
<proteinExistence type="predicted"/>
<organism evidence="2 3">
    <name type="scientific">Caenorhabditis briggsae</name>
    <dbReference type="NCBI Taxonomy" id="6238"/>
    <lineage>
        <taxon>Eukaryota</taxon>
        <taxon>Metazoa</taxon>
        <taxon>Ecdysozoa</taxon>
        <taxon>Nematoda</taxon>
        <taxon>Chromadorea</taxon>
        <taxon>Rhabditida</taxon>
        <taxon>Rhabditina</taxon>
        <taxon>Rhabditomorpha</taxon>
        <taxon>Rhabditoidea</taxon>
        <taxon>Rhabditidae</taxon>
        <taxon>Peloderinae</taxon>
        <taxon>Caenorhabditis</taxon>
    </lineage>
</organism>
<dbReference type="EMBL" id="HE601490">
    <property type="protein sequence ID" value="CAS01204.1"/>
    <property type="molecule type" value="Genomic_DNA"/>
</dbReference>
<feature type="compositionally biased region" description="Acidic residues" evidence="1">
    <location>
        <begin position="33"/>
        <end position="42"/>
    </location>
</feature>
<dbReference type="CTD" id="68918236"/>
<dbReference type="RefSeq" id="XP_045100759.1">
    <property type="nucleotide sequence ID" value="XM_045241107.1"/>
</dbReference>
<feature type="compositionally biased region" description="Pro residues" evidence="1">
    <location>
        <begin position="22"/>
        <end position="31"/>
    </location>
</feature>
<evidence type="ECO:0000256" key="1">
    <source>
        <dbReference type="SAM" id="MobiDB-lite"/>
    </source>
</evidence>
<evidence type="ECO:0000313" key="4">
    <source>
        <dbReference type="WormBase" id="CBG26771"/>
    </source>
</evidence>
<protein>
    <submittedName>
        <fullName evidence="2">Protein CBG26771</fullName>
    </submittedName>
</protein>
<feature type="region of interest" description="Disordered" evidence="1">
    <location>
        <begin position="22"/>
        <end position="68"/>
    </location>
</feature>
<feature type="compositionally biased region" description="Low complexity" evidence="1">
    <location>
        <begin position="43"/>
        <end position="56"/>
    </location>
</feature>
<dbReference type="HOGENOM" id="CLU_2796251_0_0_1"/>
<accession>B6IEE0</accession>
<evidence type="ECO:0000313" key="3">
    <source>
        <dbReference type="Proteomes" id="UP000008549"/>
    </source>
</evidence>
<reference evidence="2 3" key="2">
    <citation type="journal article" date="2011" name="PLoS Genet.">
        <title>Caenorhabditis briggsae recombinant inbred line genotypes reveal inter-strain incompatibility and the evolution of recombination.</title>
        <authorList>
            <person name="Ross J.A."/>
            <person name="Koboldt D.C."/>
            <person name="Staisch J.E."/>
            <person name="Chamberlin H.M."/>
            <person name="Gupta B.P."/>
            <person name="Miller R.D."/>
            <person name="Baird S.E."/>
            <person name="Haag E.S."/>
        </authorList>
    </citation>
    <scope>NUCLEOTIDE SEQUENCE [LARGE SCALE GENOMIC DNA]</scope>
    <source>
        <strain evidence="2 3">AF16</strain>
    </source>
</reference>